<dbReference type="Pfam" id="PF02954">
    <property type="entry name" value="HTH_8"/>
    <property type="match status" value="1"/>
</dbReference>
<dbReference type="Pfam" id="PF00072">
    <property type="entry name" value="Response_reg"/>
    <property type="match status" value="1"/>
</dbReference>
<organism evidence="10 12">
    <name type="scientific">Bordetella bronchialis</name>
    <dbReference type="NCBI Taxonomy" id="463025"/>
    <lineage>
        <taxon>Bacteria</taxon>
        <taxon>Pseudomonadati</taxon>
        <taxon>Pseudomonadota</taxon>
        <taxon>Betaproteobacteria</taxon>
        <taxon>Burkholderiales</taxon>
        <taxon>Alcaligenaceae</taxon>
        <taxon>Bordetella</taxon>
    </lineage>
</organism>
<dbReference type="SMART" id="SM00382">
    <property type="entry name" value="AAA"/>
    <property type="match status" value="1"/>
</dbReference>
<dbReference type="STRING" id="463025.BAU08_16815"/>
<dbReference type="SUPFAM" id="SSF52540">
    <property type="entry name" value="P-loop containing nucleoside triphosphate hydrolases"/>
    <property type="match status" value="1"/>
</dbReference>
<dbReference type="Gene3D" id="1.10.8.60">
    <property type="match status" value="1"/>
</dbReference>
<dbReference type="PROSITE" id="PS00688">
    <property type="entry name" value="SIGMA54_INTERACT_3"/>
    <property type="match status" value="1"/>
</dbReference>
<evidence type="ECO:0000256" key="1">
    <source>
        <dbReference type="ARBA" id="ARBA00022741"/>
    </source>
</evidence>
<dbReference type="KEGG" id="bbro:BAU06_16570"/>
<dbReference type="InterPro" id="IPR025944">
    <property type="entry name" value="Sigma_54_int_dom_CS"/>
</dbReference>
<protein>
    <submittedName>
        <fullName evidence="10">Sigma-54-dependent Fis family transcriptional regulator</fullName>
    </submittedName>
</protein>
<keyword evidence="1" id="KW-0547">Nucleotide-binding</keyword>
<dbReference type="GO" id="GO:0043565">
    <property type="term" value="F:sequence-specific DNA binding"/>
    <property type="evidence" value="ECO:0007669"/>
    <property type="project" value="InterPro"/>
</dbReference>
<dbReference type="EMBL" id="CP016171">
    <property type="protein sequence ID" value="ANN72791.1"/>
    <property type="molecule type" value="Genomic_DNA"/>
</dbReference>
<dbReference type="InterPro" id="IPR003593">
    <property type="entry name" value="AAA+_ATPase"/>
</dbReference>
<name>A0A193FKQ9_9BORD</name>
<dbReference type="PANTHER" id="PTHR32071">
    <property type="entry name" value="TRANSCRIPTIONAL REGULATORY PROTEIN"/>
    <property type="match status" value="1"/>
</dbReference>
<keyword evidence="2" id="KW-0067">ATP-binding</keyword>
<dbReference type="InterPro" id="IPR002197">
    <property type="entry name" value="HTH_Fis"/>
</dbReference>
<keyword evidence="3" id="KW-0805">Transcription regulation</keyword>
<evidence type="ECO:0000259" key="7">
    <source>
        <dbReference type="PROSITE" id="PS50045"/>
    </source>
</evidence>
<dbReference type="InterPro" id="IPR009057">
    <property type="entry name" value="Homeodomain-like_sf"/>
</dbReference>
<evidence type="ECO:0000256" key="3">
    <source>
        <dbReference type="ARBA" id="ARBA00023015"/>
    </source>
</evidence>
<evidence type="ECO:0000259" key="8">
    <source>
        <dbReference type="PROSITE" id="PS50110"/>
    </source>
</evidence>
<dbReference type="Pfam" id="PF00158">
    <property type="entry name" value="Sigma54_activat"/>
    <property type="match status" value="1"/>
</dbReference>
<dbReference type="SMART" id="SM00448">
    <property type="entry name" value="REC"/>
    <property type="match status" value="1"/>
</dbReference>
<keyword evidence="6" id="KW-0597">Phosphoprotein</keyword>
<dbReference type="Pfam" id="PF25601">
    <property type="entry name" value="AAA_lid_14"/>
    <property type="match status" value="1"/>
</dbReference>
<proteinExistence type="predicted"/>
<evidence type="ECO:0000256" key="4">
    <source>
        <dbReference type="ARBA" id="ARBA00023125"/>
    </source>
</evidence>
<dbReference type="CDD" id="cd00009">
    <property type="entry name" value="AAA"/>
    <property type="match status" value="1"/>
</dbReference>
<dbReference type="InterPro" id="IPR001789">
    <property type="entry name" value="Sig_transdc_resp-reg_receiver"/>
</dbReference>
<dbReference type="PROSITE" id="PS00676">
    <property type="entry name" value="SIGMA54_INTERACT_2"/>
    <property type="match status" value="1"/>
</dbReference>
<evidence type="ECO:0000256" key="6">
    <source>
        <dbReference type="PROSITE-ProRule" id="PRU00169"/>
    </source>
</evidence>
<dbReference type="InterPro" id="IPR011006">
    <property type="entry name" value="CheY-like_superfamily"/>
</dbReference>
<dbReference type="FunFam" id="3.40.50.300:FF:000006">
    <property type="entry name" value="DNA-binding transcriptional regulator NtrC"/>
    <property type="match status" value="1"/>
</dbReference>
<dbReference type="PANTHER" id="PTHR32071:SF117">
    <property type="entry name" value="PTS-DEPENDENT DIHYDROXYACETONE KINASE OPERON REGULATORY PROTEIN-RELATED"/>
    <property type="match status" value="1"/>
</dbReference>
<dbReference type="PRINTS" id="PR01590">
    <property type="entry name" value="HTHFIS"/>
</dbReference>
<feature type="modified residue" description="4-aspartylphosphate" evidence="6">
    <location>
        <position position="52"/>
    </location>
</feature>
<accession>A0A193FKQ9</accession>
<dbReference type="GO" id="GO:0006355">
    <property type="term" value="P:regulation of DNA-templated transcription"/>
    <property type="evidence" value="ECO:0007669"/>
    <property type="project" value="InterPro"/>
</dbReference>
<dbReference type="Gene3D" id="3.40.50.300">
    <property type="entry name" value="P-loop containing nucleotide triphosphate hydrolases"/>
    <property type="match status" value="1"/>
</dbReference>
<dbReference type="SUPFAM" id="SSF52172">
    <property type="entry name" value="CheY-like"/>
    <property type="match status" value="1"/>
</dbReference>
<evidence type="ECO:0000313" key="11">
    <source>
        <dbReference type="Proteomes" id="UP000091897"/>
    </source>
</evidence>
<dbReference type="RefSeq" id="WP_066352241.1">
    <property type="nucleotide sequence ID" value="NZ_CBCSFJ010000001.1"/>
</dbReference>
<evidence type="ECO:0000313" key="10">
    <source>
        <dbReference type="EMBL" id="ANN72791.1"/>
    </source>
</evidence>
<dbReference type="GO" id="GO:0000160">
    <property type="term" value="P:phosphorelay signal transduction system"/>
    <property type="evidence" value="ECO:0007669"/>
    <property type="project" value="InterPro"/>
</dbReference>
<dbReference type="SUPFAM" id="SSF46689">
    <property type="entry name" value="Homeodomain-like"/>
    <property type="match status" value="1"/>
</dbReference>
<gene>
    <name evidence="9" type="ORF">BAU06_16570</name>
    <name evidence="10" type="ORF">BAU08_16815</name>
</gene>
<dbReference type="GO" id="GO:0005524">
    <property type="term" value="F:ATP binding"/>
    <property type="evidence" value="ECO:0007669"/>
    <property type="project" value="UniProtKB-KW"/>
</dbReference>
<keyword evidence="4" id="KW-0238">DNA-binding</keyword>
<evidence type="ECO:0000256" key="5">
    <source>
        <dbReference type="ARBA" id="ARBA00023163"/>
    </source>
</evidence>
<dbReference type="AlphaFoldDB" id="A0A193FKQ9"/>
<dbReference type="Gene3D" id="3.40.50.2300">
    <property type="match status" value="1"/>
</dbReference>
<dbReference type="Proteomes" id="UP000091897">
    <property type="component" value="Chromosome"/>
</dbReference>
<dbReference type="InterPro" id="IPR025943">
    <property type="entry name" value="Sigma_54_int_dom_ATP-bd_2"/>
</dbReference>
<dbReference type="InterPro" id="IPR058031">
    <property type="entry name" value="AAA_lid_NorR"/>
</dbReference>
<feature type="domain" description="Sigma-54 factor interaction" evidence="7">
    <location>
        <begin position="136"/>
        <end position="364"/>
    </location>
</feature>
<dbReference type="PROSITE" id="PS50110">
    <property type="entry name" value="RESPONSE_REGULATORY"/>
    <property type="match status" value="1"/>
</dbReference>
<dbReference type="InterPro" id="IPR027417">
    <property type="entry name" value="P-loop_NTPase"/>
</dbReference>
<evidence type="ECO:0000313" key="9">
    <source>
        <dbReference type="EMBL" id="ANN67699.1"/>
    </source>
</evidence>
<dbReference type="Gene3D" id="1.10.10.60">
    <property type="entry name" value="Homeodomain-like"/>
    <property type="match status" value="1"/>
</dbReference>
<dbReference type="EMBL" id="CP016170">
    <property type="protein sequence ID" value="ANN67699.1"/>
    <property type="molecule type" value="Genomic_DNA"/>
</dbReference>
<dbReference type="Proteomes" id="UP000092213">
    <property type="component" value="Chromosome"/>
</dbReference>
<dbReference type="PROSITE" id="PS50045">
    <property type="entry name" value="SIGMA54_INTERACT_4"/>
    <property type="match status" value="1"/>
</dbReference>
<keyword evidence="5" id="KW-0804">Transcription</keyword>
<feature type="domain" description="Response regulatory" evidence="8">
    <location>
        <begin position="3"/>
        <end position="115"/>
    </location>
</feature>
<reference evidence="11 12" key="1">
    <citation type="submission" date="2016-06" db="EMBL/GenBank/DDBJ databases">
        <title>Complete genome sequences of Bordetella bronchialis and Bordetella flabilis.</title>
        <authorList>
            <person name="LiPuma J.J."/>
            <person name="Spilker T."/>
        </authorList>
    </citation>
    <scope>NUCLEOTIDE SEQUENCE [LARGE SCALE GENOMIC DNA]</scope>
    <source>
        <strain evidence="10 12">AU17976</strain>
        <strain evidence="9 11">AU3182</strain>
    </source>
</reference>
<evidence type="ECO:0000256" key="2">
    <source>
        <dbReference type="ARBA" id="ARBA00022840"/>
    </source>
</evidence>
<dbReference type="InterPro" id="IPR002078">
    <property type="entry name" value="Sigma_54_int"/>
</dbReference>
<evidence type="ECO:0000313" key="12">
    <source>
        <dbReference type="Proteomes" id="UP000092213"/>
    </source>
</evidence>
<dbReference type="OrthoDB" id="9761705at2"/>
<sequence>MPHVLIVDDESPVRTALAEIVKDEGFTVAQASDLREAKIQILRQSPDLVLSDLQLPDGSGLDIFQALSSPNVDVVFITGHASVESAVDALRLGAIDYLLKPVNIQRLKMVLGRMPRNADLSPWGGPFEDEDRFGKMLGRSQPMKQLYRQIAKVAPTEATVFLMGDSGTGKELAAQAIHELSGRRKGPFLPVNCGAISPNLIESEMFGHERGSFTGADRQHKGYFERAAGGTLFLDEITEMPIDLQVKLLRVLETGLFMRVGTNREIASDVRVVAATNRNPEEAVAEGKLREDLYHRLNVFPVELPPLRERGDDVILIAQRYLDMLNKERGADKKFAVDTLESLRNHSWPGNVRELKNYVHRAFILADDNEIRAGIVPLQMSPEKTATGSQITVPVGVPLADADRRLIFATLEQCGGVKKHAAEILGISLKTLYNRLEEYAAAGHFPKVNGEAGAKPEAAGRPGK</sequence>
<keyword evidence="11" id="KW-1185">Reference proteome</keyword>